<reference evidence="3" key="1">
    <citation type="journal article" date="2019" name="Int. J. Syst. Evol. Microbiol.">
        <title>The Global Catalogue of Microorganisms (GCM) 10K type strain sequencing project: providing services to taxonomists for standard genome sequencing and annotation.</title>
        <authorList>
            <consortium name="The Broad Institute Genomics Platform"/>
            <consortium name="The Broad Institute Genome Sequencing Center for Infectious Disease"/>
            <person name="Wu L."/>
            <person name="Ma J."/>
        </authorList>
    </citation>
    <scope>NUCLEOTIDE SEQUENCE [LARGE SCALE GENOMIC DNA]</scope>
    <source>
        <strain evidence="3">CGMCC 4.7020</strain>
    </source>
</reference>
<dbReference type="EMBL" id="JBHTMM010000095">
    <property type="protein sequence ID" value="MFD1311895.1"/>
    <property type="molecule type" value="Genomic_DNA"/>
</dbReference>
<organism evidence="2 3">
    <name type="scientific">Streptomyces kaempferi</name>
    <dbReference type="NCBI Taxonomy" id="333725"/>
    <lineage>
        <taxon>Bacteria</taxon>
        <taxon>Bacillati</taxon>
        <taxon>Actinomycetota</taxon>
        <taxon>Actinomycetes</taxon>
        <taxon>Kitasatosporales</taxon>
        <taxon>Streptomycetaceae</taxon>
        <taxon>Streptomyces</taxon>
    </lineage>
</organism>
<comment type="caution">
    <text evidence="2">The sequence shown here is derived from an EMBL/GenBank/DDBJ whole genome shotgun (WGS) entry which is preliminary data.</text>
</comment>
<evidence type="ECO:0000313" key="2">
    <source>
        <dbReference type="EMBL" id="MFD1311895.1"/>
    </source>
</evidence>
<proteinExistence type="predicted"/>
<dbReference type="Proteomes" id="UP001597058">
    <property type="component" value="Unassembled WGS sequence"/>
</dbReference>
<feature type="chain" id="PRO_5045890245" evidence="1">
    <location>
        <begin position="21"/>
        <end position="122"/>
    </location>
</feature>
<protein>
    <submittedName>
        <fullName evidence="2">Uncharacterized protein</fullName>
    </submittedName>
</protein>
<accession>A0ABW3XRI9</accession>
<keyword evidence="3" id="KW-1185">Reference proteome</keyword>
<evidence type="ECO:0000256" key="1">
    <source>
        <dbReference type="SAM" id="SignalP"/>
    </source>
</evidence>
<sequence length="122" mass="13093">MVAVAFWVLAVLAWSLSVGAAVVVAVVAPRTFTGLLRMVVPVGALLSWSGQSGRWSAAGRDGLQESWRSRAVSTSYDDYGMPLTVEDSGELGKGADETCTRTWYTRNLRLVPGSGHRVSYGE</sequence>
<dbReference type="RefSeq" id="WP_381330500.1">
    <property type="nucleotide sequence ID" value="NZ_JBHTMM010000095.1"/>
</dbReference>
<gene>
    <name evidence="2" type="ORF">ACFQ5X_39610</name>
</gene>
<name>A0ABW3XRI9_9ACTN</name>
<keyword evidence="1" id="KW-0732">Signal</keyword>
<feature type="signal peptide" evidence="1">
    <location>
        <begin position="1"/>
        <end position="20"/>
    </location>
</feature>
<evidence type="ECO:0000313" key="3">
    <source>
        <dbReference type="Proteomes" id="UP001597058"/>
    </source>
</evidence>